<dbReference type="InterPro" id="IPR000014">
    <property type="entry name" value="PAS"/>
</dbReference>
<dbReference type="InterPro" id="IPR000700">
    <property type="entry name" value="PAS-assoc_C"/>
</dbReference>
<dbReference type="PROSITE" id="PS50112">
    <property type="entry name" value="PAS"/>
    <property type="match status" value="1"/>
</dbReference>
<dbReference type="PROSITE" id="PS50883">
    <property type="entry name" value="EAL"/>
    <property type="match status" value="1"/>
</dbReference>
<dbReference type="EMBL" id="QWEI01000003">
    <property type="protein sequence ID" value="RHW37504.1"/>
    <property type="molecule type" value="Genomic_DNA"/>
</dbReference>
<dbReference type="SUPFAM" id="SSF141868">
    <property type="entry name" value="EAL domain-like"/>
    <property type="match status" value="1"/>
</dbReference>
<dbReference type="SMART" id="SM00091">
    <property type="entry name" value="PAS"/>
    <property type="match status" value="1"/>
</dbReference>
<name>A0A396S9C4_9BACL</name>
<comment type="caution">
    <text evidence="4">The sequence shown here is derived from an EMBL/GenBank/DDBJ whole genome shotgun (WGS) entry which is preliminary data.</text>
</comment>
<reference evidence="4 5" key="1">
    <citation type="submission" date="2018-08" db="EMBL/GenBank/DDBJ databases">
        <title>Lysinibacillus sp. YLB-03 draft genome sequence.</title>
        <authorList>
            <person name="Yu L."/>
        </authorList>
    </citation>
    <scope>NUCLEOTIDE SEQUENCE [LARGE SCALE GENOMIC DNA]</scope>
    <source>
        <strain evidence="4 5">YLB-03</strain>
    </source>
</reference>
<feature type="domain" description="EAL" evidence="3">
    <location>
        <begin position="7"/>
        <end position="260"/>
    </location>
</feature>
<evidence type="ECO:0000259" key="3">
    <source>
        <dbReference type="PROSITE" id="PS50883"/>
    </source>
</evidence>
<dbReference type="AlphaFoldDB" id="A0A396S9C4"/>
<dbReference type="CDD" id="cd01948">
    <property type="entry name" value="EAL"/>
    <property type="match status" value="1"/>
</dbReference>
<dbReference type="InterPro" id="IPR035919">
    <property type="entry name" value="EAL_sf"/>
</dbReference>
<evidence type="ECO:0000259" key="2">
    <source>
        <dbReference type="PROSITE" id="PS50113"/>
    </source>
</evidence>
<dbReference type="Pfam" id="PF00563">
    <property type="entry name" value="EAL"/>
    <property type="match status" value="1"/>
</dbReference>
<dbReference type="Pfam" id="PF08448">
    <property type="entry name" value="PAS_4"/>
    <property type="match status" value="1"/>
</dbReference>
<dbReference type="InterPro" id="IPR035965">
    <property type="entry name" value="PAS-like_dom_sf"/>
</dbReference>
<dbReference type="SMART" id="SM00086">
    <property type="entry name" value="PAC"/>
    <property type="match status" value="2"/>
</dbReference>
<evidence type="ECO:0000313" key="5">
    <source>
        <dbReference type="Proteomes" id="UP000265692"/>
    </source>
</evidence>
<dbReference type="SUPFAM" id="SSF55785">
    <property type="entry name" value="PYP-like sensor domain (PAS domain)"/>
    <property type="match status" value="2"/>
</dbReference>
<gene>
    <name evidence="4" type="ORF">D1B33_08180</name>
</gene>
<keyword evidence="5" id="KW-1185">Reference proteome</keyword>
<feature type="domain" description="PAS" evidence="1">
    <location>
        <begin position="407"/>
        <end position="481"/>
    </location>
</feature>
<organism evidence="4 5">
    <name type="scientific">Ureibacillus yapensis</name>
    <dbReference type="NCBI Taxonomy" id="2304605"/>
    <lineage>
        <taxon>Bacteria</taxon>
        <taxon>Bacillati</taxon>
        <taxon>Bacillota</taxon>
        <taxon>Bacilli</taxon>
        <taxon>Bacillales</taxon>
        <taxon>Caryophanaceae</taxon>
        <taxon>Ureibacillus</taxon>
    </lineage>
</organism>
<dbReference type="PROSITE" id="PS50113">
    <property type="entry name" value="PAC"/>
    <property type="match status" value="1"/>
</dbReference>
<evidence type="ECO:0000259" key="1">
    <source>
        <dbReference type="PROSITE" id="PS50112"/>
    </source>
</evidence>
<dbReference type="Gene3D" id="3.20.20.450">
    <property type="entry name" value="EAL domain"/>
    <property type="match status" value="1"/>
</dbReference>
<dbReference type="FunFam" id="3.20.20.450:FF:000001">
    <property type="entry name" value="Cyclic di-GMP phosphodiesterase yahA"/>
    <property type="match status" value="1"/>
</dbReference>
<dbReference type="Proteomes" id="UP000265692">
    <property type="component" value="Unassembled WGS sequence"/>
</dbReference>
<dbReference type="SMART" id="SM00052">
    <property type="entry name" value="EAL"/>
    <property type="match status" value="1"/>
</dbReference>
<feature type="domain" description="PAC" evidence="2">
    <location>
        <begin position="481"/>
        <end position="525"/>
    </location>
</feature>
<dbReference type="InterPro" id="IPR052155">
    <property type="entry name" value="Biofilm_reg_signaling"/>
</dbReference>
<dbReference type="InterPro" id="IPR001610">
    <property type="entry name" value="PAC"/>
</dbReference>
<protein>
    <submittedName>
        <fullName evidence="4">EAL domain-containing protein</fullName>
    </submittedName>
</protein>
<dbReference type="Pfam" id="PF08447">
    <property type="entry name" value="PAS_3"/>
    <property type="match status" value="1"/>
</dbReference>
<evidence type="ECO:0000313" key="4">
    <source>
        <dbReference type="EMBL" id="RHW37504.1"/>
    </source>
</evidence>
<dbReference type="Gene3D" id="3.30.450.20">
    <property type="entry name" value="PAS domain"/>
    <property type="match status" value="2"/>
</dbReference>
<dbReference type="PANTHER" id="PTHR44757">
    <property type="entry name" value="DIGUANYLATE CYCLASE DGCP"/>
    <property type="match status" value="1"/>
</dbReference>
<dbReference type="InterPro" id="IPR001633">
    <property type="entry name" value="EAL_dom"/>
</dbReference>
<dbReference type="OrthoDB" id="9759607at2"/>
<proteinExistence type="predicted"/>
<dbReference type="InterPro" id="IPR013655">
    <property type="entry name" value="PAS_fold_3"/>
</dbReference>
<sequence length="525" mass="60268">MELMNQSVHLESELKKALAGNEFRLFYQPKVNLSTGKIEGMEALIRWEHPEKGLIPPAEFIPIAEESGLIIPMGEWVLRNACLQTKEWIESGFSPLVMSVNLSVRQLYQPNLVEAVEQILKETQLAPEYLELEITESMMVDKNLVIEVIKELRTLGVQMSLDDFGTGYSSLHYLNEFQIDSIKIDQSFIRNCTSNSYNSSIVKMIIEMAHRLNLKIVAEGVETKEELIFLQKNSCNQGQGYLFSRPLPAEEISKRILEIEEIVSQKGIFQQLHNKRMMEEALESSRQELRDIMHQQQGMIFKVIKENDRFIHTLCDGQLMYRMGQNPEQVIGKELKDFLPPNLAKEKTKYYQMAWEETENVTYEAEHNGIHYFASLSSVKNNGQVTGIIGSCVDITEQKRIELALKEKNFIYQIITDHMLDLIGMLDINGKVVYASPSHEKLLGFPASHFLGDSVLPLIHPEDIPALHEQFLSIRKLKTSRQLMMRYKHANGGWVDIEAKVSPVFNEDGEIKYFIAVGRKRSIEK</sequence>
<dbReference type="PANTHER" id="PTHR44757:SF2">
    <property type="entry name" value="BIOFILM ARCHITECTURE MAINTENANCE PROTEIN MBAA"/>
    <property type="match status" value="1"/>
</dbReference>
<dbReference type="CDD" id="cd00130">
    <property type="entry name" value="PAS"/>
    <property type="match status" value="1"/>
</dbReference>
<dbReference type="NCBIfam" id="TIGR00229">
    <property type="entry name" value="sensory_box"/>
    <property type="match status" value="2"/>
</dbReference>
<accession>A0A396S9C4</accession>
<dbReference type="InterPro" id="IPR013656">
    <property type="entry name" value="PAS_4"/>
</dbReference>